<evidence type="ECO:0000259" key="4">
    <source>
        <dbReference type="Pfam" id="PF03936"/>
    </source>
</evidence>
<dbReference type="SFLD" id="SFLDS00005">
    <property type="entry name" value="Isoprenoid_Synthase_Type_I"/>
    <property type="match status" value="1"/>
</dbReference>
<sequence>MEARRSGNYEASVWDDDYIQSIGSPYSGKEYVKQADKLKSHVKIIIDETESQLDQLEFIDNLQRLHISNHFEDRVKTILKNIYQTIECHEQYTDKDLHVTALKFRLLREHGYHVPQEVFCGFTDEFGNFKACLASDVKGMLSLYEASFLSVEGEDLLDSAKDFSTHHLREMVEGIRDSSVAEQVRHALELPLHWRVQKLEAKWFINVYESKLDANLILVQLAKLDFNMVQVLYQHEIKQLSRWYKETGLAEKLGFARHRLAECFLWAVGVTPEPQFGFTREILTKMTVLITYIDDIYDLYGTLPELQAFTHAIERWDINELDNLPEYMRICFLALFNSANELAYHILRDQGLNIIPNLRKLWAELSRAYYVEATWFHNGYFPSTNECANTAWISIGGPIASFHAYFAISNLIDEKELRVLEQYQGCKRTEQFASAPSQSSARAARACYRVDLEHKFWKDEMKKGDIPKSIQCHMHETGCSEEDAREHIKHLIDVNLKRMNKDIMMEKPVKSFGTTAMNLARIGLCIYQFGDGFGVPHNETKANLVSLVVKPIPMP</sequence>
<dbReference type="Pfam" id="PF03936">
    <property type="entry name" value="Terpene_synth_C"/>
    <property type="match status" value="1"/>
</dbReference>
<name>A0A5A7R9P7_STRAF</name>
<evidence type="ECO:0000313" key="5">
    <source>
        <dbReference type="EMBL" id="GER52991.1"/>
    </source>
</evidence>
<reference evidence="6" key="1">
    <citation type="journal article" date="2019" name="Curr. Biol.">
        <title>Genome Sequence of Striga asiatica Provides Insight into the Evolution of Plant Parasitism.</title>
        <authorList>
            <person name="Yoshida S."/>
            <person name="Kim S."/>
            <person name="Wafula E.K."/>
            <person name="Tanskanen J."/>
            <person name="Kim Y.M."/>
            <person name="Honaas L."/>
            <person name="Yang Z."/>
            <person name="Spallek T."/>
            <person name="Conn C.E."/>
            <person name="Ichihashi Y."/>
            <person name="Cheong K."/>
            <person name="Cui S."/>
            <person name="Der J.P."/>
            <person name="Gundlach H."/>
            <person name="Jiao Y."/>
            <person name="Hori C."/>
            <person name="Ishida J.K."/>
            <person name="Kasahara H."/>
            <person name="Kiba T."/>
            <person name="Kim M.S."/>
            <person name="Koo N."/>
            <person name="Laohavisit A."/>
            <person name="Lee Y.H."/>
            <person name="Lumba S."/>
            <person name="McCourt P."/>
            <person name="Mortimer J.C."/>
            <person name="Mutuku J.M."/>
            <person name="Nomura T."/>
            <person name="Sasaki-Sekimoto Y."/>
            <person name="Seto Y."/>
            <person name="Wang Y."/>
            <person name="Wakatake T."/>
            <person name="Sakakibara H."/>
            <person name="Demura T."/>
            <person name="Yamaguchi S."/>
            <person name="Yoneyama K."/>
            <person name="Manabe R.I."/>
            <person name="Nelson D.C."/>
            <person name="Schulman A.H."/>
            <person name="Timko M.P."/>
            <person name="dePamphilis C.W."/>
            <person name="Choi D."/>
            <person name="Shirasu K."/>
        </authorList>
    </citation>
    <scope>NUCLEOTIDE SEQUENCE [LARGE SCALE GENOMIC DNA]</scope>
    <source>
        <strain evidence="6">cv. UVA1</strain>
    </source>
</reference>
<dbReference type="Gene3D" id="1.50.10.130">
    <property type="entry name" value="Terpene synthase, N-terminal domain"/>
    <property type="match status" value="1"/>
</dbReference>
<feature type="domain" description="Terpene synthase N-terminal" evidence="3">
    <location>
        <begin position="13"/>
        <end position="188"/>
    </location>
</feature>
<dbReference type="GO" id="GO:0016102">
    <property type="term" value="P:diterpenoid biosynthetic process"/>
    <property type="evidence" value="ECO:0007669"/>
    <property type="project" value="InterPro"/>
</dbReference>
<comment type="cofactor">
    <cofactor evidence="1">
        <name>Mg(2+)</name>
        <dbReference type="ChEBI" id="CHEBI:18420"/>
    </cofactor>
</comment>
<dbReference type="SFLD" id="SFLDG01019">
    <property type="entry name" value="Terpene_Cyclase_Like_1_C_Termi"/>
    <property type="match status" value="1"/>
</dbReference>
<evidence type="ECO:0000313" key="6">
    <source>
        <dbReference type="Proteomes" id="UP000325081"/>
    </source>
</evidence>
<dbReference type="PANTHER" id="PTHR31225">
    <property type="entry name" value="OS04G0344100 PROTEIN-RELATED"/>
    <property type="match status" value="1"/>
</dbReference>
<dbReference type="Pfam" id="PF01397">
    <property type="entry name" value="Terpene_synth"/>
    <property type="match status" value="1"/>
</dbReference>
<protein>
    <submittedName>
        <fullName evidence="5">Trans-alpha-bergamotene synthase</fullName>
    </submittedName>
</protein>
<dbReference type="InterPro" id="IPR034741">
    <property type="entry name" value="Terpene_cyclase-like_1_C"/>
</dbReference>
<dbReference type="SUPFAM" id="SSF48576">
    <property type="entry name" value="Terpenoid synthases"/>
    <property type="match status" value="1"/>
</dbReference>
<evidence type="ECO:0000259" key="3">
    <source>
        <dbReference type="Pfam" id="PF01397"/>
    </source>
</evidence>
<dbReference type="InterPro" id="IPR001906">
    <property type="entry name" value="Terpene_synth_N"/>
</dbReference>
<evidence type="ECO:0000256" key="2">
    <source>
        <dbReference type="ARBA" id="ARBA00022723"/>
    </source>
</evidence>
<dbReference type="CDD" id="cd00684">
    <property type="entry name" value="Terpene_cyclase_plant_C1"/>
    <property type="match status" value="1"/>
</dbReference>
<dbReference type="PANTHER" id="PTHR31225:SF256">
    <property type="entry name" value="(-)-ALPHA-TERPINEOL SYNTHASE-LIKE"/>
    <property type="match status" value="1"/>
</dbReference>
<dbReference type="InterPro" id="IPR044814">
    <property type="entry name" value="Terpene_cyclase_plant_C1"/>
</dbReference>
<dbReference type="Gene3D" id="1.10.600.10">
    <property type="entry name" value="Farnesyl Diphosphate Synthase"/>
    <property type="match status" value="1"/>
</dbReference>
<comment type="caution">
    <text evidence="5">The sequence shown here is derived from an EMBL/GenBank/DDBJ whole genome shotgun (WGS) entry which is preliminary data.</text>
</comment>
<dbReference type="InterPro" id="IPR005630">
    <property type="entry name" value="Terpene_synthase_metal-bd"/>
</dbReference>
<dbReference type="SUPFAM" id="SSF48239">
    <property type="entry name" value="Terpenoid cyclases/Protein prenyltransferases"/>
    <property type="match status" value="1"/>
</dbReference>
<dbReference type="GO" id="GO:0010333">
    <property type="term" value="F:terpene synthase activity"/>
    <property type="evidence" value="ECO:0007669"/>
    <property type="project" value="InterPro"/>
</dbReference>
<dbReference type="InterPro" id="IPR008930">
    <property type="entry name" value="Terpenoid_cyclase/PrenylTrfase"/>
</dbReference>
<organism evidence="5 6">
    <name type="scientific">Striga asiatica</name>
    <name type="common">Asiatic witchweed</name>
    <name type="synonym">Buchnera asiatica</name>
    <dbReference type="NCBI Taxonomy" id="4170"/>
    <lineage>
        <taxon>Eukaryota</taxon>
        <taxon>Viridiplantae</taxon>
        <taxon>Streptophyta</taxon>
        <taxon>Embryophyta</taxon>
        <taxon>Tracheophyta</taxon>
        <taxon>Spermatophyta</taxon>
        <taxon>Magnoliopsida</taxon>
        <taxon>eudicotyledons</taxon>
        <taxon>Gunneridae</taxon>
        <taxon>Pentapetalae</taxon>
        <taxon>asterids</taxon>
        <taxon>lamiids</taxon>
        <taxon>Lamiales</taxon>
        <taxon>Orobanchaceae</taxon>
        <taxon>Buchnereae</taxon>
        <taxon>Striga</taxon>
    </lineage>
</organism>
<dbReference type="InterPro" id="IPR050148">
    <property type="entry name" value="Terpene_synthase-like"/>
</dbReference>
<dbReference type="AlphaFoldDB" id="A0A5A7R9P7"/>
<proteinExistence type="predicted"/>
<feature type="domain" description="Terpene synthase metal-binding" evidence="4">
    <location>
        <begin position="245"/>
        <end position="495"/>
    </location>
</feature>
<dbReference type="InterPro" id="IPR008949">
    <property type="entry name" value="Isoprenoid_synthase_dom_sf"/>
</dbReference>
<dbReference type="OrthoDB" id="1936865at2759"/>
<accession>A0A5A7R9P7</accession>
<dbReference type="GO" id="GO:0000287">
    <property type="term" value="F:magnesium ion binding"/>
    <property type="evidence" value="ECO:0007669"/>
    <property type="project" value="InterPro"/>
</dbReference>
<evidence type="ECO:0000256" key="1">
    <source>
        <dbReference type="ARBA" id="ARBA00001946"/>
    </source>
</evidence>
<gene>
    <name evidence="5" type="ORF">STAS_30475</name>
</gene>
<dbReference type="EMBL" id="BKCP01010514">
    <property type="protein sequence ID" value="GER52991.1"/>
    <property type="molecule type" value="Genomic_DNA"/>
</dbReference>
<dbReference type="InterPro" id="IPR036965">
    <property type="entry name" value="Terpene_synth_N_sf"/>
</dbReference>
<keyword evidence="6" id="KW-1185">Reference proteome</keyword>
<dbReference type="Proteomes" id="UP000325081">
    <property type="component" value="Unassembled WGS sequence"/>
</dbReference>
<dbReference type="FunFam" id="1.10.600.10:FF:000007">
    <property type="entry name" value="Isoprene synthase, chloroplastic"/>
    <property type="match status" value="1"/>
</dbReference>
<keyword evidence="2" id="KW-0479">Metal-binding</keyword>
<dbReference type="FunFam" id="1.50.10.130:FF:000001">
    <property type="entry name" value="Isoprene synthase, chloroplastic"/>
    <property type="match status" value="1"/>
</dbReference>